<dbReference type="EMBL" id="JARQZJ010000007">
    <property type="protein sequence ID" value="KAK9871790.1"/>
    <property type="molecule type" value="Genomic_DNA"/>
</dbReference>
<evidence type="ECO:0000313" key="2">
    <source>
        <dbReference type="Proteomes" id="UP001431783"/>
    </source>
</evidence>
<proteinExistence type="predicted"/>
<organism evidence="1 2">
    <name type="scientific">Henosepilachna vigintioctopunctata</name>
    <dbReference type="NCBI Taxonomy" id="420089"/>
    <lineage>
        <taxon>Eukaryota</taxon>
        <taxon>Metazoa</taxon>
        <taxon>Ecdysozoa</taxon>
        <taxon>Arthropoda</taxon>
        <taxon>Hexapoda</taxon>
        <taxon>Insecta</taxon>
        <taxon>Pterygota</taxon>
        <taxon>Neoptera</taxon>
        <taxon>Endopterygota</taxon>
        <taxon>Coleoptera</taxon>
        <taxon>Polyphaga</taxon>
        <taxon>Cucujiformia</taxon>
        <taxon>Coccinelloidea</taxon>
        <taxon>Coccinellidae</taxon>
        <taxon>Epilachninae</taxon>
        <taxon>Epilachnini</taxon>
        <taxon>Henosepilachna</taxon>
    </lineage>
</organism>
<reference evidence="1 2" key="1">
    <citation type="submission" date="2023-03" db="EMBL/GenBank/DDBJ databases">
        <title>Genome insight into feeding habits of ladybird beetles.</title>
        <authorList>
            <person name="Li H.-S."/>
            <person name="Huang Y.-H."/>
            <person name="Pang H."/>
        </authorList>
    </citation>
    <scope>NUCLEOTIDE SEQUENCE [LARGE SCALE GENOMIC DNA]</scope>
    <source>
        <strain evidence="1">SYSU_2023b</strain>
        <tissue evidence="1">Whole body</tissue>
    </source>
</reference>
<comment type="caution">
    <text evidence="1">The sequence shown here is derived from an EMBL/GenBank/DDBJ whole genome shotgun (WGS) entry which is preliminary data.</text>
</comment>
<gene>
    <name evidence="1" type="ORF">WA026_014246</name>
</gene>
<dbReference type="Proteomes" id="UP001431783">
    <property type="component" value="Unassembled WGS sequence"/>
</dbReference>
<keyword evidence="2" id="KW-1185">Reference proteome</keyword>
<dbReference type="AlphaFoldDB" id="A0AAW1TVE3"/>
<evidence type="ECO:0000313" key="1">
    <source>
        <dbReference type="EMBL" id="KAK9871790.1"/>
    </source>
</evidence>
<accession>A0AAW1TVE3</accession>
<sequence>MHKCPIILRYYGSPHIRSINKLVLYSSSTCELTVDVAKKETFVEIYSGIRVVSFCAIRKLFAEKKNHYVNDHILSHEHGAMMLRFYLCHRMERIVRVWKKFDARVLVGDNEQSDSTD</sequence>
<name>A0AAW1TVE3_9CUCU</name>
<protein>
    <submittedName>
        <fullName evidence="1">Uncharacterized protein</fullName>
    </submittedName>
</protein>